<gene>
    <name evidence="1" type="ORF">GJB61_18165</name>
</gene>
<name>A0A7X2H7E3_9BACL</name>
<dbReference type="Proteomes" id="UP000463051">
    <property type="component" value="Unassembled WGS sequence"/>
</dbReference>
<dbReference type="EMBL" id="WJXB01000007">
    <property type="protein sequence ID" value="MRN54912.1"/>
    <property type="molecule type" value="Genomic_DNA"/>
</dbReference>
<dbReference type="AlphaFoldDB" id="A0A7X2H7E3"/>
<evidence type="ECO:0000313" key="2">
    <source>
        <dbReference type="Proteomes" id="UP000463051"/>
    </source>
</evidence>
<keyword evidence="2" id="KW-1185">Reference proteome</keyword>
<reference evidence="1 2" key="1">
    <citation type="submission" date="2019-11" db="EMBL/GenBank/DDBJ databases">
        <title>Paenibacillus monticola sp. nov., a novel PGPR strain isolated from mountain sample in China.</title>
        <authorList>
            <person name="Zhao Q."/>
            <person name="Li H.-P."/>
            <person name="Zhang J.-L."/>
        </authorList>
    </citation>
    <scope>NUCLEOTIDE SEQUENCE [LARGE SCALE GENOMIC DNA]</scope>
    <source>
        <strain evidence="1 2">LC-T2</strain>
    </source>
</reference>
<comment type="caution">
    <text evidence="1">The sequence shown here is derived from an EMBL/GenBank/DDBJ whole genome shotgun (WGS) entry which is preliminary data.</text>
</comment>
<evidence type="ECO:0000313" key="1">
    <source>
        <dbReference type="EMBL" id="MRN54912.1"/>
    </source>
</evidence>
<proteinExistence type="predicted"/>
<protein>
    <submittedName>
        <fullName evidence="1">Uncharacterized protein</fullName>
    </submittedName>
</protein>
<organism evidence="1 2">
    <name type="scientific">Paenibacillus monticola</name>
    <dbReference type="NCBI Taxonomy" id="2666075"/>
    <lineage>
        <taxon>Bacteria</taxon>
        <taxon>Bacillati</taxon>
        <taxon>Bacillota</taxon>
        <taxon>Bacilli</taxon>
        <taxon>Bacillales</taxon>
        <taxon>Paenibacillaceae</taxon>
        <taxon>Paenibacillus</taxon>
    </lineage>
</organism>
<sequence>MDQHYQVIKTLTALEGFTSDLHEFTITKQNTALFTALKQVPEDLSPYGGPADGVLITNAA</sequence>
<accession>A0A7X2H7E3</accession>
<dbReference type="RefSeq" id="WP_154120437.1">
    <property type="nucleotide sequence ID" value="NZ_WJXB01000007.1"/>
</dbReference>